<organism evidence="3 4">
    <name type="scientific">Martelella alba</name>
    <dbReference type="NCBI Taxonomy" id="2590451"/>
    <lineage>
        <taxon>Bacteria</taxon>
        <taxon>Pseudomonadati</taxon>
        <taxon>Pseudomonadota</taxon>
        <taxon>Alphaproteobacteria</taxon>
        <taxon>Hyphomicrobiales</taxon>
        <taxon>Aurantimonadaceae</taxon>
        <taxon>Martelella</taxon>
    </lineage>
</organism>
<dbReference type="PANTHER" id="PTHR30163:SF8">
    <property type="entry name" value="LYTIC MUREIN TRANSGLYCOSYLASE"/>
    <property type="match status" value="1"/>
</dbReference>
<dbReference type="InterPro" id="IPR043426">
    <property type="entry name" value="MltB-like"/>
</dbReference>
<dbReference type="Gene3D" id="1.10.8.350">
    <property type="entry name" value="Bacterial muramidase"/>
    <property type="match status" value="1"/>
</dbReference>
<accession>A0A506UFA4</accession>
<feature type="domain" description="Transglycosylase SLT" evidence="2">
    <location>
        <begin position="43"/>
        <end position="348"/>
    </location>
</feature>
<dbReference type="RefSeq" id="WP_141147948.1">
    <property type="nucleotide sequence ID" value="NZ_VHLG01000002.1"/>
</dbReference>
<dbReference type="GO" id="GO:0009253">
    <property type="term" value="P:peptidoglycan catabolic process"/>
    <property type="evidence" value="ECO:0007669"/>
    <property type="project" value="TreeGrafter"/>
</dbReference>
<evidence type="ECO:0000256" key="1">
    <source>
        <dbReference type="SAM" id="SignalP"/>
    </source>
</evidence>
<gene>
    <name evidence="3" type="ORF">FJU08_05430</name>
</gene>
<dbReference type="NCBIfam" id="TIGR02283">
    <property type="entry name" value="MltB_2"/>
    <property type="match status" value="1"/>
</dbReference>
<dbReference type="Gene3D" id="1.10.530.10">
    <property type="match status" value="1"/>
</dbReference>
<name>A0A506UFA4_9HYPH</name>
<dbReference type="Proteomes" id="UP000318801">
    <property type="component" value="Unassembled WGS sequence"/>
</dbReference>
<protein>
    <submittedName>
        <fullName evidence="3">Lytic murein transglycosylase</fullName>
    </submittedName>
</protein>
<evidence type="ECO:0000259" key="2">
    <source>
        <dbReference type="Pfam" id="PF13406"/>
    </source>
</evidence>
<sequence length="426" mass="47327">MAKLRALRFARRFAALLVLAAGLCVLPAVEAFAYSQASVNAEFSSWLSGDMRKAALKAGIKPAVYDKATKGLAINWSLPDLVPPGEKPPATRRQTQPEFSEPGNYFSENNLNYLAQRGQKLYRQYKPVLDQIEARYGVPGRIVLAIWGREMSFGAVEEKYDILQVLATKAFMTGSRQDMFRSEFIDALKIVQSGAAPLDKRKASWAGAFGQPQLMPSNFLNYAVDFDRDGTIDVWDSVPDAMATIANHLASDGWVRGRDWGYEVTIPANVSCAQEGPDNARAISSWVGQGINRVAGKSFPADEMRKSGMMLVPQGRYGPEFVVTDNFYVLKKYNNSDLYALFVGNLADRIQYGMGSFVKPWQKTGTLLRSDVADMQKKLEGMGYDVGGADGLVGYKTRRSIGDWEAKNRYPQTCWPTPSLQKELMR</sequence>
<dbReference type="EMBL" id="VHLG01000002">
    <property type="protein sequence ID" value="TPW32438.1"/>
    <property type="molecule type" value="Genomic_DNA"/>
</dbReference>
<keyword evidence="1" id="KW-0732">Signal</keyword>
<dbReference type="OrthoDB" id="9808544at2"/>
<dbReference type="SUPFAM" id="SSF47090">
    <property type="entry name" value="PGBD-like"/>
    <property type="match status" value="1"/>
</dbReference>
<reference evidence="3 4" key="1">
    <citation type="submission" date="2019-06" db="EMBL/GenBank/DDBJ databases">
        <authorList>
            <person name="Li M."/>
        </authorList>
    </citation>
    <scope>NUCLEOTIDE SEQUENCE [LARGE SCALE GENOMIC DNA]</scope>
    <source>
        <strain evidence="3 4">BGMRC2036</strain>
    </source>
</reference>
<feature type="chain" id="PRO_5021214703" evidence="1">
    <location>
        <begin position="34"/>
        <end position="426"/>
    </location>
</feature>
<evidence type="ECO:0000313" key="3">
    <source>
        <dbReference type="EMBL" id="TPW32438.1"/>
    </source>
</evidence>
<proteinExistence type="predicted"/>
<dbReference type="InterPro" id="IPR036365">
    <property type="entry name" value="PGBD-like_sf"/>
</dbReference>
<dbReference type="GO" id="GO:0008933">
    <property type="term" value="F:peptidoglycan lytic transglycosylase activity"/>
    <property type="evidence" value="ECO:0007669"/>
    <property type="project" value="TreeGrafter"/>
</dbReference>
<dbReference type="InterPro" id="IPR023346">
    <property type="entry name" value="Lysozyme-like_dom_sf"/>
</dbReference>
<keyword evidence="4" id="KW-1185">Reference proteome</keyword>
<dbReference type="SUPFAM" id="SSF53955">
    <property type="entry name" value="Lysozyme-like"/>
    <property type="match status" value="1"/>
</dbReference>
<comment type="caution">
    <text evidence="3">The sequence shown here is derived from an EMBL/GenBank/DDBJ whole genome shotgun (WGS) entry which is preliminary data.</text>
</comment>
<feature type="signal peptide" evidence="1">
    <location>
        <begin position="1"/>
        <end position="33"/>
    </location>
</feature>
<dbReference type="Pfam" id="PF13406">
    <property type="entry name" value="SLT_2"/>
    <property type="match status" value="1"/>
</dbReference>
<evidence type="ECO:0000313" key="4">
    <source>
        <dbReference type="Proteomes" id="UP000318801"/>
    </source>
</evidence>
<dbReference type="AlphaFoldDB" id="A0A506UFA4"/>
<dbReference type="InterPro" id="IPR031304">
    <property type="entry name" value="SLT_2"/>
</dbReference>
<dbReference type="InterPro" id="IPR011970">
    <property type="entry name" value="MltB_2"/>
</dbReference>
<dbReference type="PANTHER" id="PTHR30163">
    <property type="entry name" value="MEMBRANE-BOUND LYTIC MUREIN TRANSGLYCOSYLASE B"/>
    <property type="match status" value="1"/>
</dbReference>